<protein>
    <submittedName>
        <fullName evidence="7">Protein fosB-like</fullName>
    </submittedName>
</protein>
<organism evidence="6 7">
    <name type="scientific">Galendromus occidentalis</name>
    <name type="common">western predatory mite</name>
    <dbReference type="NCBI Taxonomy" id="34638"/>
    <lineage>
        <taxon>Eukaryota</taxon>
        <taxon>Metazoa</taxon>
        <taxon>Ecdysozoa</taxon>
        <taxon>Arthropoda</taxon>
        <taxon>Chelicerata</taxon>
        <taxon>Arachnida</taxon>
        <taxon>Acari</taxon>
        <taxon>Parasitiformes</taxon>
        <taxon>Mesostigmata</taxon>
        <taxon>Gamasina</taxon>
        <taxon>Phytoseioidea</taxon>
        <taxon>Phytoseiidae</taxon>
        <taxon>Typhlodrominae</taxon>
        <taxon>Galendromus</taxon>
    </lineage>
</organism>
<reference evidence="7" key="1">
    <citation type="submission" date="2025-08" db="UniProtKB">
        <authorList>
            <consortium name="RefSeq"/>
        </authorList>
    </citation>
    <scope>IDENTIFICATION</scope>
</reference>
<evidence type="ECO:0000259" key="5">
    <source>
        <dbReference type="PROSITE" id="PS00036"/>
    </source>
</evidence>
<dbReference type="GO" id="GO:0003677">
    <property type="term" value="F:DNA binding"/>
    <property type="evidence" value="ECO:0007669"/>
    <property type="project" value="UniProtKB-KW"/>
</dbReference>
<evidence type="ECO:0000256" key="3">
    <source>
        <dbReference type="ARBA" id="ARBA00023163"/>
    </source>
</evidence>
<dbReference type="RefSeq" id="XP_018495518.1">
    <property type="nucleotide sequence ID" value="XM_018640002.1"/>
</dbReference>
<dbReference type="PANTHER" id="PTHR23351">
    <property type="entry name" value="FOS TRANSCRIPTION FACTOR-RELATED"/>
    <property type="match status" value="1"/>
</dbReference>
<feature type="compositionally biased region" description="Polar residues" evidence="4">
    <location>
        <begin position="43"/>
        <end position="74"/>
    </location>
</feature>
<dbReference type="Pfam" id="PF00170">
    <property type="entry name" value="bZIP_1"/>
    <property type="match status" value="1"/>
</dbReference>
<dbReference type="GO" id="GO:0003700">
    <property type="term" value="F:DNA-binding transcription factor activity"/>
    <property type="evidence" value="ECO:0007669"/>
    <property type="project" value="InterPro"/>
</dbReference>
<dbReference type="InterPro" id="IPR004827">
    <property type="entry name" value="bZIP"/>
</dbReference>
<evidence type="ECO:0000313" key="7">
    <source>
        <dbReference type="RefSeq" id="XP_018495518.1"/>
    </source>
</evidence>
<evidence type="ECO:0000256" key="2">
    <source>
        <dbReference type="ARBA" id="ARBA00023125"/>
    </source>
</evidence>
<dbReference type="InterPro" id="IPR046347">
    <property type="entry name" value="bZIP_sf"/>
</dbReference>
<gene>
    <name evidence="7" type="primary">LOC108864413</name>
</gene>
<dbReference type="Proteomes" id="UP000694867">
    <property type="component" value="Unplaced"/>
</dbReference>
<sequence>MSPEEIELIAELRESIARHTSGTSPTLQACATASAHAGELDGSDSNASSEPSGVPSTSAEPPSVAGTSNVTPAQSSRSARRRSANLTTPEKLEDRRARNRIAAAKCRKKKLDLIASLQHQKALLERGQSVSSIESDESQD</sequence>
<feature type="compositionally biased region" description="Polar residues" evidence="4">
    <location>
        <begin position="18"/>
        <end position="31"/>
    </location>
</feature>
<dbReference type="Gene3D" id="1.20.5.170">
    <property type="match status" value="1"/>
</dbReference>
<feature type="domain" description="BZIP" evidence="5">
    <location>
        <begin position="95"/>
        <end position="109"/>
    </location>
</feature>
<dbReference type="GeneID" id="108864413"/>
<keyword evidence="3" id="KW-0804">Transcription</keyword>
<dbReference type="KEGG" id="goe:108864413"/>
<dbReference type="AlphaFoldDB" id="A0AAJ7L4H0"/>
<keyword evidence="1" id="KW-0805">Transcription regulation</keyword>
<dbReference type="PANTHER" id="PTHR23351:SF24">
    <property type="entry name" value="ACTIVATING TRANSCRIPTION FACTOR 3-RELATED"/>
    <property type="match status" value="1"/>
</dbReference>
<keyword evidence="2" id="KW-0238">DNA-binding</keyword>
<dbReference type="SUPFAM" id="SSF57959">
    <property type="entry name" value="Leucine zipper domain"/>
    <property type="match status" value="1"/>
</dbReference>
<proteinExistence type="predicted"/>
<name>A0AAJ7L4H0_9ACAR</name>
<accession>A0AAJ7L4H0</accession>
<evidence type="ECO:0000313" key="6">
    <source>
        <dbReference type="Proteomes" id="UP000694867"/>
    </source>
</evidence>
<evidence type="ECO:0000256" key="1">
    <source>
        <dbReference type="ARBA" id="ARBA00023015"/>
    </source>
</evidence>
<keyword evidence="6" id="KW-1185">Reference proteome</keyword>
<dbReference type="InterPro" id="IPR000837">
    <property type="entry name" value="AP-1"/>
</dbReference>
<feature type="region of interest" description="Disordered" evidence="4">
    <location>
        <begin position="18"/>
        <end position="98"/>
    </location>
</feature>
<evidence type="ECO:0000256" key="4">
    <source>
        <dbReference type="SAM" id="MobiDB-lite"/>
    </source>
</evidence>
<dbReference type="GO" id="GO:0006357">
    <property type="term" value="P:regulation of transcription by RNA polymerase II"/>
    <property type="evidence" value="ECO:0007669"/>
    <property type="project" value="InterPro"/>
</dbReference>
<dbReference type="PROSITE" id="PS00036">
    <property type="entry name" value="BZIP_BASIC"/>
    <property type="match status" value="1"/>
</dbReference>